<dbReference type="CDD" id="cd06186">
    <property type="entry name" value="NOX_Duox_like_FAD_NADP"/>
    <property type="match status" value="1"/>
</dbReference>
<evidence type="ECO:0000256" key="5">
    <source>
        <dbReference type="ARBA" id="ARBA00022475"/>
    </source>
</evidence>
<dbReference type="InterPro" id="IPR017938">
    <property type="entry name" value="Riboflavin_synthase-like_b-brl"/>
</dbReference>
<dbReference type="SUPFAM" id="SSF63380">
    <property type="entry name" value="Riboflavin synthase domain-like"/>
    <property type="match status" value="1"/>
</dbReference>
<evidence type="ECO:0000256" key="4">
    <source>
        <dbReference type="ARBA" id="ARBA00022448"/>
    </source>
</evidence>
<feature type="transmembrane region" description="Helical" evidence="15">
    <location>
        <begin position="134"/>
        <end position="159"/>
    </location>
</feature>
<evidence type="ECO:0000256" key="9">
    <source>
        <dbReference type="ARBA" id="ARBA00023002"/>
    </source>
</evidence>
<keyword evidence="4" id="KW-0813">Transport</keyword>
<evidence type="ECO:0000256" key="6">
    <source>
        <dbReference type="ARBA" id="ARBA00022692"/>
    </source>
</evidence>
<keyword evidence="6 15" id="KW-0812">Transmembrane</keyword>
<evidence type="ECO:0000313" key="17">
    <source>
        <dbReference type="EMBL" id="ROT38230.1"/>
    </source>
</evidence>
<evidence type="ECO:0000313" key="18">
    <source>
        <dbReference type="Proteomes" id="UP000272025"/>
    </source>
</evidence>
<evidence type="ECO:0000256" key="11">
    <source>
        <dbReference type="ARBA" id="ARBA00023136"/>
    </source>
</evidence>
<evidence type="ECO:0000259" key="16">
    <source>
        <dbReference type="PROSITE" id="PS51384"/>
    </source>
</evidence>
<dbReference type="PANTHER" id="PTHR32361">
    <property type="entry name" value="FERRIC/CUPRIC REDUCTASE TRANSMEMBRANE COMPONENT"/>
    <property type="match status" value="1"/>
</dbReference>
<dbReference type="GO" id="GO:0006826">
    <property type="term" value="P:iron ion transport"/>
    <property type="evidence" value="ECO:0007669"/>
    <property type="project" value="UniProtKB-ARBA"/>
</dbReference>
<keyword evidence="18" id="KW-1185">Reference proteome</keyword>
<dbReference type="PANTHER" id="PTHR32361:SF9">
    <property type="entry name" value="FERRIC REDUCTASE TRANSMEMBRANE COMPONENT 3-RELATED"/>
    <property type="match status" value="1"/>
</dbReference>
<dbReference type="GO" id="GO:0015677">
    <property type="term" value="P:copper ion import"/>
    <property type="evidence" value="ECO:0007669"/>
    <property type="project" value="TreeGrafter"/>
</dbReference>
<comment type="similarity">
    <text evidence="2">Belongs to the ferric reductase (FRE) family.</text>
</comment>
<keyword evidence="11 15" id="KW-0472">Membrane</keyword>
<dbReference type="Pfam" id="PF08022">
    <property type="entry name" value="FAD_binding_8"/>
    <property type="match status" value="1"/>
</dbReference>
<evidence type="ECO:0000256" key="1">
    <source>
        <dbReference type="ARBA" id="ARBA00004651"/>
    </source>
</evidence>
<dbReference type="EC" id="1.16.1.9" evidence="3"/>
<comment type="catalytic activity">
    <reaction evidence="13">
        <text>2 a Fe(II)-siderophore + NADP(+) + H(+) = 2 a Fe(III)-siderophore + NADPH</text>
        <dbReference type="Rhea" id="RHEA:28795"/>
        <dbReference type="Rhea" id="RHEA-COMP:11342"/>
        <dbReference type="Rhea" id="RHEA-COMP:11344"/>
        <dbReference type="ChEBI" id="CHEBI:15378"/>
        <dbReference type="ChEBI" id="CHEBI:29033"/>
        <dbReference type="ChEBI" id="CHEBI:29034"/>
        <dbReference type="ChEBI" id="CHEBI:57783"/>
        <dbReference type="ChEBI" id="CHEBI:58349"/>
        <dbReference type="EC" id="1.16.1.9"/>
    </reaction>
</comment>
<feature type="transmembrane region" description="Helical" evidence="15">
    <location>
        <begin position="211"/>
        <end position="228"/>
    </location>
</feature>
<evidence type="ECO:0000256" key="10">
    <source>
        <dbReference type="ARBA" id="ARBA00023065"/>
    </source>
</evidence>
<keyword evidence="10" id="KW-0406">Ion transport</keyword>
<dbReference type="GO" id="GO:0006879">
    <property type="term" value="P:intracellular iron ion homeostasis"/>
    <property type="evidence" value="ECO:0007669"/>
    <property type="project" value="TreeGrafter"/>
</dbReference>
<dbReference type="Pfam" id="PF01794">
    <property type="entry name" value="Ferric_reduct"/>
    <property type="match status" value="1"/>
</dbReference>
<dbReference type="Pfam" id="PF08030">
    <property type="entry name" value="NAD_binding_6"/>
    <property type="match status" value="1"/>
</dbReference>
<keyword evidence="7" id="KW-0249">Electron transport</keyword>
<dbReference type="InterPro" id="IPR039261">
    <property type="entry name" value="FNR_nucleotide-bd"/>
</dbReference>
<name>A0A3N2PUS3_SODAK</name>
<keyword evidence="12" id="KW-0325">Glycoprotein</keyword>
<evidence type="ECO:0000256" key="2">
    <source>
        <dbReference type="ARBA" id="ARBA00006278"/>
    </source>
</evidence>
<dbReference type="InterPro" id="IPR051410">
    <property type="entry name" value="Ferric/Cupric_Reductase"/>
</dbReference>
<dbReference type="SFLD" id="SFLDS00052">
    <property type="entry name" value="Ferric_Reductase_Domain"/>
    <property type="match status" value="1"/>
</dbReference>
<dbReference type="InterPro" id="IPR017927">
    <property type="entry name" value="FAD-bd_FR_type"/>
</dbReference>
<gene>
    <name evidence="17" type="ORF">SODALDRAFT_279019</name>
</gene>
<keyword evidence="8 15" id="KW-1133">Transmembrane helix</keyword>
<dbReference type="EMBL" id="ML119056">
    <property type="protein sequence ID" value="ROT38230.1"/>
    <property type="molecule type" value="Genomic_DNA"/>
</dbReference>
<evidence type="ECO:0000256" key="15">
    <source>
        <dbReference type="SAM" id="Phobius"/>
    </source>
</evidence>
<reference evidence="17 18" key="1">
    <citation type="journal article" date="2018" name="Mol. Ecol.">
        <title>The obligate alkalophilic soda-lake fungus Sodiomyces alkalinus has shifted to a protein diet.</title>
        <authorList>
            <person name="Grum-Grzhimaylo A.A."/>
            <person name="Falkoski D.L."/>
            <person name="van den Heuvel J."/>
            <person name="Valero-Jimenez C.A."/>
            <person name="Min B."/>
            <person name="Choi I.G."/>
            <person name="Lipzen A."/>
            <person name="Daum C.G."/>
            <person name="Aanen D.K."/>
            <person name="Tsang A."/>
            <person name="Henrissat B."/>
            <person name="Bilanenko E.N."/>
            <person name="de Vries R.P."/>
            <person name="van Kan J.A.L."/>
            <person name="Grigoriev I.V."/>
            <person name="Debets A.J.M."/>
        </authorList>
    </citation>
    <scope>NUCLEOTIDE SEQUENCE [LARGE SCALE GENOMIC DNA]</scope>
    <source>
        <strain evidence="17 18">F11</strain>
    </source>
</reference>
<evidence type="ECO:0000256" key="7">
    <source>
        <dbReference type="ARBA" id="ARBA00022982"/>
    </source>
</evidence>
<dbReference type="InterPro" id="IPR013121">
    <property type="entry name" value="Fe_red_NAD-bd_6"/>
</dbReference>
<keyword evidence="5" id="KW-1003">Cell membrane</keyword>
<accession>A0A3N2PUS3</accession>
<evidence type="ECO:0000256" key="14">
    <source>
        <dbReference type="SAM" id="MobiDB-lite"/>
    </source>
</evidence>
<feature type="region of interest" description="Disordered" evidence="14">
    <location>
        <begin position="493"/>
        <end position="537"/>
    </location>
</feature>
<dbReference type="GO" id="GO:0005886">
    <property type="term" value="C:plasma membrane"/>
    <property type="evidence" value="ECO:0007669"/>
    <property type="project" value="UniProtKB-SubCell"/>
</dbReference>
<dbReference type="AlphaFoldDB" id="A0A3N2PUS3"/>
<feature type="transmembrane region" description="Helical" evidence="15">
    <location>
        <begin position="17"/>
        <end position="36"/>
    </location>
</feature>
<dbReference type="OrthoDB" id="3944240at2759"/>
<evidence type="ECO:0000256" key="12">
    <source>
        <dbReference type="ARBA" id="ARBA00023180"/>
    </source>
</evidence>
<feature type="transmembrane region" description="Helical" evidence="15">
    <location>
        <begin position="171"/>
        <end position="191"/>
    </location>
</feature>
<sequence length="605" mass="67102">MTTAGGLQATNKHLARSYWYLIAGAVGLAVIIRAINHLEHRARLRRCAAQSVAHPTKPSNSLSQLWATATACARETCHLHVYIPVKGLRWATPPPLGRVLLLLAYWAVVIYMSAGHDAVQNDVFFRERIGFRNGWTTIMQLPLLFLLAMKVNPVGLLVGTSHERLNWFHRWVARTMFITATLHGFHFWTQWTEADIFDWQMRILPSTKQGIGAWAVLLWTIVTGFRPLRHMAYELFVIQHLASLAVFLWLVYVHIPIVARPYLWAAIACIAFDRLARWGLMAWQNLRAKPDSSGCRRKQRLGHQVQVRAVGPCTTVLTLKDVPFSWKPGQHLYLWLPSVAPFEAHPYTVACATRLPGTCTCHSVQLVVRKHGGFSRRLHAHASKLEAQGHATETLTAFIIGPFGAPPRWDVYETLVLISASTGASFTLPILEAAVQADPRSSCVRRIQFVLTAAQGEEVDFYLHRLRHAIAQAHARGLEITAHVAVTRSESRVIEGGAGRSSSDLNAPPSGNEKEDPKPSAQVRTARPSSPGSGFLREYTARPDIESLIRGPVEASGGETSVIVCGGQSLTSSVRNCVLRLADERAVHKGTGAQGIHLFVEEYSF</sequence>
<dbReference type="InterPro" id="IPR013112">
    <property type="entry name" value="FAD-bd_8"/>
</dbReference>
<dbReference type="InterPro" id="IPR013130">
    <property type="entry name" value="Fe3_Rdtase_TM_dom"/>
</dbReference>
<feature type="domain" description="FAD-binding FR-type" evidence="16">
    <location>
        <begin position="297"/>
        <end position="409"/>
    </location>
</feature>
<feature type="transmembrane region" description="Helical" evidence="15">
    <location>
        <begin position="235"/>
        <end position="255"/>
    </location>
</feature>
<dbReference type="Proteomes" id="UP000272025">
    <property type="component" value="Unassembled WGS sequence"/>
</dbReference>
<dbReference type="GO" id="GO:0052851">
    <property type="term" value="F:ferric-chelate reductase (NADPH) activity"/>
    <property type="evidence" value="ECO:0007669"/>
    <property type="project" value="UniProtKB-EC"/>
</dbReference>
<feature type="transmembrane region" description="Helical" evidence="15">
    <location>
        <begin position="96"/>
        <end position="114"/>
    </location>
</feature>
<dbReference type="PROSITE" id="PS51384">
    <property type="entry name" value="FAD_FR"/>
    <property type="match status" value="1"/>
</dbReference>
<keyword evidence="9" id="KW-0560">Oxidoreductase</keyword>
<evidence type="ECO:0000256" key="13">
    <source>
        <dbReference type="ARBA" id="ARBA00048483"/>
    </source>
</evidence>
<evidence type="ECO:0000256" key="3">
    <source>
        <dbReference type="ARBA" id="ARBA00012668"/>
    </source>
</evidence>
<comment type="subcellular location">
    <subcellularLocation>
        <location evidence="1">Cell membrane</location>
        <topology evidence="1">Multi-pass membrane protein</topology>
    </subcellularLocation>
</comment>
<proteinExistence type="inferred from homology"/>
<evidence type="ECO:0000256" key="8">
    <source>
        <dbReference type="ARBA" id="ARBA00022989"/>
    </source>
</evidence>
<protein>
    <recommendedName>
        <fullName evidence="3">ferric-chelate reductase (NADPH)</fullName>
        <ecNumber evidence="3">1.16.1.9</ecNumber>
    </recommendedName>
</protein>
<dbReference type="Gene3D" id="3.40.50.80">
    <property type="entry name" value="Nucleotide-binding domain of ferredoxin-NADP reductase (FNR) module"/>
    <property type="match status" value="1"/>
</dbReference>
<organism evidence="17 18">
    <name type="scientific">Sodiomyces alkalinus (strain CBS 110278 / VKM F-3762 / F11)</name>
    <name type="common">Alkaliphilic filamentous fungus</name>
    <dbReference type="NCBI Taxonomy" id="1314773"/>
    <lineage>
        <taxon>Eukaryota</taxon>
        <taxon>Fungi</taxon>
        <taxon>Dikarya</taxon>
        <taxon>Ascomycota</taxon>
        <taxon>Pezizomycotina</taxon>
        <taxon>Sordariomycetes</taxon>
        <taxon>Hypocreomycetidae</taxon>
        <taxon>Glomerellales</taxon>
        <taxon>Plectosphaerellaceae</taxon>
        <taxon>Sodiomyces</taxon>
    </lineage>
</organism>
<dbReference type="GeneID" id="39576624"/>
<dbReference type="SFLD" id="SFLDG01168">
    <property type="entry name" value="Ferric_reductase_subgroup_(FRE"/>
    <property type="match status" value="1"/>
</dbReference>
<dbReference type="STRING" id="1314773.A0A3N2PUS3"/>
<dbReference type="RefSeq" id="XP_028466036.1">
    <property type="nucleotide sequence ID" value="XM_028608146.1"/>
</dbReference>